<evidence type="ECO:0000313" key="2">
    <source>
        <dbReference type="Proteomes" id="UP001140949"/>
    </source>
</evidence>
<evidence type="ECO:0000313" key="1">
    <source>
        <dbReference type="EMBL" id="KAJ6831789.1"/>
    </source>
</evidence>
<sequence length="83" mass="10187">MHLQMVPEHMSSIWFFWWDHLKFLCFSQYRLVRIEDSQVAPFDRFEGTFEGKFCVGECKRNVLRPGELKRKEDVYLEYFLKCN</sequence>
<dbReference type="EMBL" id="JANAVB010016547">
    <property type="protein sequence ID" value="KAJ6831789.1"/>
    <property type="molecule type" value="Genomic_DNA"/>
</dbReference>
<keyword evidence="2" id="KW-1185">Reference proteome</keyword>
<dbReference type="Proteomes" id="UP001140949">
    <property type="component" value="Unassembled WGS sequence"/>
</dbReference>
<reference evidence="1" key="2">
    <citation type="submission" date="2023-04" db="EMBL/GenBank/DDBJ databases">
        <authorList>
            <person name="Bruccoleri R.E."/>
            <person name="Oakeley E.J."/>
            <person name="Faust A.-M."/>
            <person name="Dessus-Babus S."/>
            <person name="Altorfer M."/>
            <person name="Burckhardt D."/>
            <person name="Oertli M."/>
            <person name="Naumann U."/>
            <person name="Petersen F."/>
            <person name="Wong J."/>
        </authorList>
    </citation>
    <scope>NUCLEOTIDE SEQUENCE</scope>
    <source>
        <strain evidence="1">GSM-AAB239-AS_SAM_17_03QT</strain>
        <tissue evidence="1">Leaf</tissue>
    </source>
</reference>
<proteinExistence type="predicted"/>
<accession>A0AAX6GST7</accession>
<gene>
    <name evidence="1" type="ORF">M6B38_348150</name>
</gene>
<reference evidence="1" key="1">
    <citation type="journal article" date="2023" name="GigaByte">
        <title>Genome assembly of the bearded iris, Iris pallida Lam.</title>
        <authorList>
            <person name="Bruccoleri R.E."/>
            <person name="Oakeley E.J."/>
            <person name="Faust A.M.E."/>
            <person name="Altorfer M."/>
            <person name="Dessus-Babus S."/>
            <person name="Burckhardt D."/>
            <person name="Oertli M."/>
            <person name="Naumann U."/>
            <person name="Petersen F."/>
            <person name="Wong J."/>
        </authorList>
    </citation>
    <scope>NUCLEOTIDE SEQUENCE</scope>
    <source>
        <strain evidence="1">GSM-AAB239-AS_SAM_17_03QT</strain>
    </source>
</reference>
<name>A0AAX6GST7_IRIPA</name>
<organism evidence="1 2">
    <name type="scientific">Iris pallida</name>
    <name type="common">Sweet iris</name>
    <dbReference type="NCBI Taxonomy" id="29817"/>
    <lineage>
        <taxon>Eukaryota</taxon>
        <taxon>Viridiplantae</taxon>
        <taxon>Streptophyta</taxon>
        <taxon>Embryophyta</taxon>
        <taxon>Tracheophyta</taxon>
        <taxon>Spermatophyta</taxon>
        <taxon>Magnoliopsida</taxon>
        <taxon>Liliopsida</taxon>
        <taxon>Asparagales</taxon>
        <taxon>Iridaceae</taxon>
        <taxon>Iridoideae</taxon>
        <taxon>Irideae</taxon>
        <taxon>Iris</taxon>
    </lineage>
</organism>
<comment type="caution">
    <text evidence="1">The sequence shown here is derived from an EMBL/GenBank/DDBJ whole genome shotgun (WGS) entry which is preliminary data.</text>
</comment>
<dbReference type="AlphaFoldDB" id="A0AAX6GST7"/>
<protein>
    <submittedName>
        <fullName evidence="1">Uncharacterized protein</fullName>
    </submittedName>
</protein>